<sequence length="149" mass="17004">MSKNAPIIPEEIELFHVEILNSKIKEGKKPQNPSYDIDVAHETAHNLKDERIRIKLLINLSDQQKKEDGNQLDLEIDFHFKIQNLKNFYDIIEDNTPRFSGNLIATLLGISFSTARGMLYERLASTNFQGVILPVISPIKMLGTKRNGE</sequence>
<dbReference type="STRING" id="1073325.SAMN05444483_105187"/>
<dbReference type="EMBL" id="FQVT01000005">
    <property type="protein sequence ID" value="SHG16399.1"/>
    <property type="molecule type" value="Genomic_DNA"/>
</dbReference>
<accession>A0A1M5HKA8</accession>
<evidence type="ECO:0000313" key="1">
    <source>
        <dbReference type="EMBL" id="SHG16399.1"/>
    </source>
</evidence>
<reference evidence="2" key="1">
    <citation type="submission" date="2016-11" db="EMBL/GenBank/DDBJ databases">
        <authorList>
            <person name="Varghese N."/>
            <person name="Submissions S."/>
        </authorList>
    </citation>
    <scope>NUCLEOTIDE SEQUENCE [LARGE SCALE GENOMIC DNA]</scope>
    <source>
        <strain evidence="2">DSM 24579</strain>
    </source>
</reference>
<dbReference type="Gene3D" id="3.10.420.10">
    <property type="entry name" value="SecB-like"/>
    <property type="match status" value="1"/>
</dbReference>
<proteinExistence type="predicted"/>
<dbReference type="OrthoDB" id="1348257at2"/>
<dbReference type="Proteomes" id="UP000183945">
    <property type="component" value="Unassembled WGS sequence"/>
</dbReference>
<gene>
    <name evidence="1" type="ORF">SAMN05444483_105187</name>
</gene>
<protein>
    <recommendedName>
        <fullName evidence="3">Preprotein translocase subunit SecB</fullName>
    </recommendedName>
</protein>
<dbReference type="AlphaFoldDB" id="A0A1M5HKA8"/>
<keyword evidence="2" id="KW-1185">Reference proteome</keyword>
<dbReference type="RefSeq" id="WP_072879475.1">
    <property type="nucleotide sequence ID" value="NZ_FQVT01000005.1"/>
</dbReference>
<evidence type="ECO:0000313" key="2">
    <source>
        <dbReference type="Proteomes" id="UP000183945"/>
    </source>
</evidence>
<dbReference type="InterPro" id="IPR035958">
    <property type="entry name" value="SecB-like_sf"/>
</dbReference>
<name>A0A1M5HKA8_SALEC</name>
<evidence type="ECO:0008006" key="3">
    <source>
        <dbReference type="Google" id="ProtNLM"/>
    </source>
</evidence>
<organism evidence="1 2">
    <name type="scientific">Salegentibacter echinorum</name>
    <dbReference type="NCBI Taxonomy" id="1073325"/>
    <lineage>
        <taxon>Bacteria</taxon>
        <taxon>Pseudomonadati</taxon>
        <taxon>Bacteroidota</taxon>
        <taxon>Flavobacteriia</taxon>
        <taxon>Flavobacteriales</taxon>
        <taxon>Flavobacteriaceae</taxon>
        <taxon>Salegentibacter</taxon>
    </lineage>
</organism>